<sequence>MACRSGLRALVRGRLPSPLPSRFVFQGLRAFSSGFSYTHCASTVPLRMETVGGALEKTAEKFGDRLGLVVRHQGVRRTFEELNDRVDHLARGLISLGVQPGDRVGIWSPNCEEWVLSQYATAKVGAVLVNVNPAYRLEELEHALNLVKCRALILAKSFKKSNYLEALQTLCPEFESLPPGSVSPDEILPARVPSLRLVVHLSEDHLGGMVRFCDLMEMGGPREDEKLHERKNKVQADDPVNIQFTSGTTGRPKGATLSHHNIVNNGYFVGHRLGMSEQEKICIPVPLYHCFGMVMGSLAAVLHGATSLYPSAGFDPTETLLCAAEEGATALYGVPTMFIAMLSNPEMQRAAPSLLKTIRTGIMAGSPCPEELMGRVIREMGAKEMTVCYGMTETSPVSFQTLRSDPPAKRCRTAGSALDHVEGKIVCPQTEQVLPLGLPGELRTRGYLVMLGYWKGDGVDRETTSEVIDSARWMSTGDLAEMGEDGSIQIVGRLKDLIIRGGENIYPREIEETMMKHPAVEDAHAVGVSDERMGEDVALWVKLREGFVPAGASATASGEGLESPPERLSTRPGLPDMLNQVEGPVEGLHAPPSDDVHNKVECPVEGLHASPPDDVHN</sequence>
<dbReference type="PhylomeDB" id="A0A0G4GBK2"/>
<dbReference type="Pfam" id="PF00501">
    <property type="entry name" value="AMP-binding"/>
    <property type="match status" value="1"/>
</dbReference>
<dbReference type="InterPro" id="IPR042099">
    <property type="entry name" value="ANL_N_sf"/>
</dbReference>
<dbReference type="GO" id="GO:0031956">
    <property type="term" value="F:medium-chain fatty acid-CoA ligase activity"/>
    <property type="evidence" value="ECO:0007669"/>
    <property type="project" value="TreeGrafter"/>
</dbReference>
<reference evidence="6" key="1">
    <citation type="submission" date="2014-11" db="EMBL/GenBank/DDBJ databases">
        <authorList>
            <person name="Otto D Thomas"/>
            <person name="Naeem Raeece"/>
        </authorList>
    </citation>
    <scope>NUCLEOTIDE SEQUENCE</scope>
</reference>
<dbReference type="Gene3D" id="3.30.300.30">
    <property type="match status" value="1"/>
</dbReference>
<evidence type="ECO:0000256" key="2">
    <source>
        <dbReference type="ARBA" id="ARBA00022598"/>
    </source>
</evidence>
<dbReference type="PANTHER" id="PTHR43201">
    <property type="entry name" value="ACYL-COA SYNTHETASE"/>
    <property type="match status" value="1"/>
</dbReference>
<feature type="domain" description="AMP-binding enzyme C-terminal" evidence="5">
    <location>
        <begin position="509"/>
        <end position="546"/>
    </location>
</feature>
<feature type="domain" description="AMP-dependent synthetase/ligase" evidence="4">
    <location>
        <begin position="55"/>
        <end position="454"/>
    </location>
</feature>
<gene>
    <name evidence="6" type="ORF">Cvel_21035</name>
</gene>
<keyword evidence="2" id="KW-0436">Ligase</keyword>
<feature type="region of interest" description="Disordered" evidence="3">
    <location>
        <begin position="552"/>
        <end position="617"/>
    </location>
</feature>
<dbReference type="EMBL" id="CDMZ01001038">
    <property type="protein sequence ID" value="CEM26115.1"/>
    <property type="molecule type" value="Genomic_DNA"/>
</dbReference>
<dbReference type="InterPro" id="IPR025110">
    <property type="entry name" value="AMP-bd_C"/>
</dbReference>
<dbReference type="InterPro" id="IPR000873">
    <property type="entry name" value="AMP-dep_synth/lig_dom"/>
</dbReference>
<organism evidence="6">
    <name type="scientific">Chromera velia CCMP2878</name>
    <dbReference type="NCBI Taxonomy" id="1169474"/>
    <lineage>
        <taxon>Eukaryota</taxon>
        <taxon>Sar</taxon>
        <taxon>Alveolata</taxon>
        <taxon>Colpodellida</taxon>
        <taxon>Chromeraceae</taxon>
        <taxon>Chromera</taxon>
    </lineage>
</organism>
<dbReference type="SUPFAM" id="SSF56801">
    <property type="entry name" value="Acetyl-CoA synthetase-like"/>
    <property type="match status" value="1"/>
</dbReference>
<dbReference type="PANTHER" id="PTHR43201:SF5">
    <property type="entry name" value="MEDIUM-CHAIN ACYL-COA LIGASE ACSF2, MITOCHONDRIAL"/>
    <property type="match status" value="1"/>
</dbReference>
<evidence type="ECO:0000256" key="1">
    <source>
        <dbReference type="ARBA" id="ARBA00006432"/>
    </source>
</evidence>
<proteinExistence type="inferred from homology"/>
<protein>
    <submittedName>
        <fullName evidence="6">Uncharacterized protein</fullName>
    </submittedName>
</protein>
<dbReference type="InterPro" id="IPR045851">
    <property type="entry name" value="AMP-bd_C_sf"/>
</dbReference>
<dbReference type="AlphaFoldDB" id="A0A0G4GBK2"/>
<dbReference type="Gene3D" id="3.40.50.12780">
    <property type="entry name" value="N-terminal domain of ligase-like"/>
    <property type="match status" value="1"/>
</dbReference>
<evidence type="ECO:0000259" key="5">
    <source>
        <dbReference type="Pfam" id="PF13193"/>
    </source>
</evidence>
<dbReference type="InterPro" id="IPR020845">
    <property type="entry name" value="AMP-binding_CS"/>
</dbReference>
<evidence type="ECO:0000256" key="3">
    <source>
        <dbReference type="SAM" id="MobiDB-lite"/>
    </source>
</evidence>
<accession>A0A0G4GBK2</accession>
<comment type="similarity">
    <text evidence="1">Belongs to the ATP-dependent AMP-binding enzyme family.</text>
</comment>
<dbReference type="Pfam" id="PF13193">
    <property type="entry name" value="AMP-binding_C"/>
    <property type="match status" value="1"/>
</dbReference>
<evidence type="ECO:0000259" key="4">
    <source>
        <dbReference type="Pfam" id="PF00501"/>
    </source>
</evidence>
<dbReference type="VEuPathDB" id="CryptoDB:Cvel_21035"/>
<dbReference type="PROSITE" id="PS00455">
    <property type="entry name" value="AMP_BINDING"/>
    <property type="match status" value="1"/>
</dbReference>
<feature type="compositionally biased region" description="Basic and acidic residues" evidence="3">
    <location>
        <begin position="592"/>
        <end position="602"/>
    </location>
</feature>
<name>A0A0G4GBK2_9ALVE</name>
<evidence type="ECO:0000313" key="6">
    <source>
        <dbReference type="EMBL" id="CEM26115.1"/>
    </source>
</evidence>
<dbReference type="GO" id="GO:0006631">
    <property type="term" value="P:fatty acid metabolic process"/>
    <property type="evidence" value="ECO:0007669"/>
    <property type="project" value="TreeGrafter"/>
</dbReference>